<protein>
    <submittedName>
        <fullName evidence="2">Uncharacterized protein</fullName>
    </submittedName>
</protein>
<evidence type="ECO:0000313" key="2">
    <source>
        <dbReference type="EMBL" id="RJE22804.1"/>
    </source>
</evidence>
<keyword evidence="3" id="KW-1185">Reference proteome</keyword>
<accession>A0A3A2ZU33</accession>
<gene>
    <name evidence="2" type="ORF">PHISCL_04862</name>
</gene>
<feature type="transmembrane region" description="Helical" evidence="1">
    <location>
        <begin position="35"/>
        <end position="57"/>
    </location>
</feature>
<dbReference type="AlphaFoldDB" id="A0A3A2ZU33"/>
<dbReference type="EMBL" id="MVGC01000150">
    <property type="protein sequence ID" value="RJE22804.1"/>
    <property type="molecule type" value="Genomic_DNA"/>
</dbReference>
<dbReference type="Proteomes" id="UP000266188">
    <property type="component" value="Unassembled WGS sequence"/>
</dbReference>
<keyword evidence="1" id="KW-1133">Transmembrane helix</keyword>
<evidence type="ECO:0000313" key="3">
    <source>
        <dbReference type="Proteomes" id="UP000266188"/>
    </source>
</evidence>
<keyword evidence="1" id="KW-0812">Transmembrane</keyword>
<organism evidence="2 3">
    <name type="scientific">Aspergillus sclerotialis</name>
    <dbReference type="NCBI Taxonomy" id="2070753"/>
    <lineage>
        <taxon>Eukaryota</taxon>
        <taxon>Fungi</taxon>
        <taxon>Dikarya</taxon>
        <taxon>Ascomycota</taxon>
        <taxon>Pezizomycotina</taxon>
        <taxon>Eurotiomycetes</taxon>
        <taxon>Eurotiomycetidae</taxon>
        <taxon>Eurotiales</taxon>
        <taxon>Aspergillaceae</taxon>
        <taxon>Aspergillus</taxon>
        <taxon>Aspergillus subgen. Polypaecilum</taxon>
    </lineage>
</organism>
<comment type="caution">
    <text evidence="2">The sequence shown here is derived from an EMBL/GenBank/DDBJ whole genome shotgun (WGS) entry which is preliminary data.</text>
</comment>
<evidence type="ECO:0000256" key="1">
    <source>
        <dbReference type="SAM" id="Phobius"/>
    </source>
</evidence>
<keyword evidence="1" id="KW-0472">Membrane</keyword>
<sequence length="68" mass="7258">MSDAPHLTGACGVGAGIPPDGQKANLRDPQTFSPVLLTTSAITLLWATAFTTGRLCINFRRLIWADCQ</sequence>
<reference evidence="3" key="1">
    <citation type="submission" date="2017-02" db="EMBL/GenBank/DDBJ databases">
        <authorList>
            <person name="Tafer H."/>
            <person name="Lopandic K."/>
        </authorList>
    </citation>
    <scope>NUCLEOTIDE SEQUENCE [LARGE SCALE GENOMIC DNA]</scope>
    <source>
        <strain evidence="3">CBS 366.77</strain>
    </source>
</reference>
<proteinExistence type="predicted"/>
<name>A0A3A2ZU33_9EURO</name>